<dbReference type="CDD" id="cd14497">
    <property type="entry name" value="PTP_PTEN-like"/>
    <property type="match status" value="1"/>
</dbReference>
<evidence type="ECO:0000256" key="1">
    <source>
        <dbReference type="ARBA" id="ARBA00013015"/>
    </source>
</evidence>
<evidence type="ECO:0000313" key="8">
    <source>
        <dbReference type="Proteomes" id="UP001153461"/>
    </source>
</evidence>
<dbReference type="EMBL" id="CAJVNV010000647">
    <property type="protein sequence ID" value="CAG8344271.1"/>
    <property type="molecule type" value="Genomic_DNA"/>
</dbReference>
<dbReference type="EC" id="3.1.3.67" evidence="1"/>
<dbReference type="GO" id="GO:0043491">
    <property type="term" value="P:phosphatidylinositol 3-kinase/protein kinase B signal transduction"/>
    <property type="evidence" value="ECO:0007669"/>
    <property type="project" value="TreeGrafter"/>
</dbReference>
<feature type="compositionally biased region" description="Low complexity" evidence="3">
    <location>
        <begin position="437"/>
        <end position="449"/>
    </location>
</feature>
<keyword evidence="2" id="KW-0378">Hydrolase</keyword>
<dbReference type="InterPro" id="IPR003595">
    <property type="entry name" value="Tyr_Pase_cat"/>
</dbReference>
<evidence type="ECO:0000259" key="6">
    <source>
        <dbReference type="PROSITE" id="PS51181"/>
    </source>
</evidence>
<feature type="compositionally biased region" description="Basic and acidic residues" evidence="3">
    <location>
        <begin position="576"/>
        <end position="593"/>
    </location>
</feature>
<dbReference type="GO" id="GO:0005634">
    <property type="term" value="C:nucleus"/>
    <property type="evidence" value="ECO:0007669"/>
    <property type="project" value="TreeGrafter"/>
</dbReference>
<organism evidence="7 8">
    <name type="scientific">Penicillium nalgiovense</name>
    <dbReference type="NCBI Taxonomy" id="60175"/>
    <lineage>
        <taxon>Eukaryota</taxon>
        <taxon>Fungi</taxon>
        <taxon>Dikarya</taxon>
        <taxon>Ascomycota</taxon>
        <taxon>Pezizomycotina</taxon>
        <taxon>Eurotiomycetes</taxon>
        <taxon>Eurotiomycetidae</taxon>
        <taxon>Eurotiales</taxon>
        <taxon>Aspergillaceae</taxon>
        <taxon>Penicillium</taxon>
    </lineage>
</organism>
<dbReference type="Proteomes" id="UP001153461">
    <property type="component" value="Unassembled WGS sequence"/>
</dbReference>
<evidence type="ECO:0000259" key="5">
    <source>
        <dbReference type="PROSITE" id="PS50056"/>
    </source>
</evidence>
<dbReference type="InterPro" id="IPR051281">
    <property type="entry name" value="Dual-spec_lipid-protein_phosph"/>
</dbReference>
<feature type="domain" description="Phosphatase tensin-type" evidence="6">
    <location>
        <begin position="162"/>
        <end position="347"/>
    </location>
</feature>
<accession>A0A9W4NDI7</accession>
<dbReference type="AlphaFoldDB" id="A0A9W4NDI7"/>
<dbReference type="GO" id="GO:0005829">
    <property type="term" value="C:cytosol"/>
    <property type="evidence" value="ECO:0007669"/>
    <property type="project" value="TreeGrafter"/>
</dbReference>
<feature type="signal peptide" evidence="4">
    <location>
        <begin position="1"/>
        <end position="17"/>
    </location>
</feature>
<dbReference type="InterPro" id="IPR029021">
    <property type="entry name" value="Prot-tyrosine_phosphatase-like"/>
</dbReference>
<evidence type="ECO:0000256" key="4">
    <source>
        <dbReference type="SAM" id="SignalP"/>
    </source>
</evidence>
<dbReference type="InterPro" id="IPR029023">
    <property type="entry name" value="Tensin_phosphatase"/>
</dbReference>
<dbReference type="InterPro" id="IPR016130">
    <property type="entry name" value="Tyr_Pase_AS"/>
</dbReference>
<dbReference type="PROSITE" id="PS50056">
    <property type="entry name" value="TYR_PHOSPHATASE_2"/>
    <property type="match status" value="1"/>
</dbReference>
<reference evidence="7" key="1">
    <citation type="submission" date="2021-07" db="EMBL/GenBank/DDBJ databases">
        <authorList>
            <person name="Branca A.L. A."/>
        </authorList>
    </citation>
    <scope>NUCLEOTIDE SEQUENCE</scope>
</reference>
<gene>
    <name evidence="7" type="ORF">PNAL_LOCUS10937</name>
</gene>
<evidence type="ECO:0000256" key="3">
    <source>
        <dbReference type="SAM" id="MobiDB-lite"/>
    </source>
</evidence>
<feature type="region of interest" description="Disordered" evidence="3">
    <location>
        <begin position="399"/>
        <end position="449"/>
    </location>
</feature>
<dbReference type="InterPro" id="IPR000387">
    <property type="entry name" value="Tyr_Pase_dom"/>
</dbReference>
<dbReference type="PANTHER" id="PTHR12305:SF81">
    <property type="entry name" value="PHOSPHATIDYLINOSITOL 3,4,5-TRISPHOSPHATE 3-PHOSPHATASE AND DUAL-SPECIFICITY PROTEIN PHOSPHATASE PTEN"/>
    <property type="match status" value="1"/>
</dbReference>
<feature type="domain" description="Tyrosine specific protein phosphatases" evidence="5">
    <location>
        <begin position="259"/>
        <end position="319"/>
    </location>
</feature>
<evidence type="ECO:0000313" key="7">
    <source>
        <dbReference type="EMBL" id="CAG8344271.1"/>
    </source>
</evidence>
<feature type="compositionally biased region" description="Polar residues" evidence="3">
    <location>
        <begin position="695"/>
        <end position="705"/>
    </location>
</feature>
<dbReference type="GO" id="GO:0016314">
    <property type="term" value="F:phosphatidylinositol-3,4,5-trisphosphate 3-phosphatase activity"/>
    <property type="evidence" value="ECO:0007669"/>
    <property type="project" value="UniProtKB-EC"/>
</dbReference>
<dbReference type="GO" id="GO:0004725">
    <property type="term" value="F:protein tyrosine phosphatase activity"/>
    <property type="evidence" value="ECO:0007669"/>
    <property type="project" value="TreeGrafter"/>
</dbReference>
<proteinExistence type="predicted"/>
<dbReference type="PROSITE" id="PS51181">
    <property type="entry name" value="PPASE_TENSIN"/>
    <property type="match status" value="1"/>
</dbReference>
<dbReference type="InterPro" id="IPR000340">
    <property type="entry name" value="Dual-sp_phosphatase_cat-dom"/>
</dbReference>
<dbReference type="PANTHER" id="PTHR12305">
    <property type="entry name" value="PHOSPHATASE WITH HOMOLOGY TO TENSIN"/>
    <property type="match status" value="1"/>
</dbReference>
<feature type="compositionally biased region" description="Basic and acidic residues" evidence="3">
    <location>
        <begin position="623"/>
        <end position="647"/>
    </location>
</feature>
<feature type="chain" id="PRO_5040916819" description="phosphatidylinositol-3,4,5-trisphosphate 3-phosphatase" evidence="4">
    <location>
        <begin position="18"/>
        <end position="705"/>
    </location>
</feature>
<evidence type="ECO:0000256" key="2">
    <source>
        <dbReference type="ARBA" id="ARBA00022801"/>
    </source>
</evidence>
<dbReference type="GO" id="GO:0051896">
    <property type="term" value="P:regulation of phosphatidylinositol 3-kinase/protein kinase B signal transduction"/>
    <property type="evidence" value="ECO:0007669"/>
    <property type="project" value="TreeGrafter"/>
</dbReference>
<feature type="compositionally biased region" description="Acidic residues" evidence="3">
    <location>
        <begin position="653"/>
        <end position="663"/>
    </location>
</feature>
<dbReference type="SMART" id="SM00404">
    <property type="entry name" value="PTPc_motif"/>
    <property type="match status" value="1"/>
</dbReference>
<dbReference type="GO" id="GO:0042995">
    <property type="term" value="C:cell projection"/>
    <property type="evidence" value="ECO:0007669"/>
    <property type="project" value="TreeGrafter"/>
</dbReference>
<protein>
    <recommendedName>
        <fullName evidence="1">phosphatidylinositol-3,4,5-trisphosphate 3-phosphatase</fullName>
        <ecNumber evidence="1">3.1.3.67</ecNumber>
    </recommendedName>
</protein>
<dbReference type="GO" id="GO:0046856">
    <property type="term" value="P:phosphatidylinositol dephosphorylation"/>
    <property type="evidence" value="ECO:0007669"/>
    <property type="project" value="TreeGrafter"/>
</dbReference>
<dbReference type="Gene3D" id="3.90.190.10">
    <property type="entry name" value="Protein tyrosine phosphatase superfamily"/>
    <property type="match status" value="1"/>
</dbReference>
<dbReference type="SUPFAM" id="SSF52799">
    <property type="entry name" value="(Phosphotyrosine protein) phosphatases II"/>
    <property type="match status" value="1"/>
</dbReference>
<dbReference type="Pfam" id="PF00782">
    <property type="entry name" value="DSPc"/>
    <property type="match status" value="1"/>
</dbReference>
<keyword evidence="4" id="KW-0732">Signal</keyword>
<feature type="compositionally biased region" description="Polar residues" evidence="3">
    <location>
        <begin position="427"/>
        <end position="436"/>
    </location>
</feature>
<sequence>MQLTSILPIVLAGLAAARPAALQSQTITDDIIWSVSNFTMGCSQGGCVYQYDIVGRENEMTPKFRTHCNGITGKKVLCDDKNITTIVSPAANPEWNVDVTHSWKSYLSDNYLATWYQHGAKNVTVPDHNPIKFVMKPTQEYGIAHLYTLPMSSILRQIVAGPRQQHAEAGLDLCYVTDNVIATSGPSATYPQRAYRNPLDALVNFLDTKHGTNWCIWEFRAEGTGYPDSEVYGRIHHFPWPDHHPPPFAHIPNIMGSMRNWLQQLDEGKDSPGTDKNGRVAVVHCKAGKGRSGTIACAYLISQEGWKKEDALQRFTERRMRIGFGDGVSIPSQLRYVEYINKWANEMGKQYVERPVEILEVHIWGLRDGVKVAVEGYVDEGKKIKCFHMFHRNECTIVEDGGSTSEEQEATKPNPNSDPKMKKPHSENSLASSATWSPTVSGSDVSGSSSPAGRSVSAMIFKPNKPLIVPNSDVNIDFERRSKASYTGFAMVTSIAHVWFNPYFEGGAKHDSGVFEIGWDAMDGIKGSARKGIRALDRLKVVWRYPGAGTVEASAASKSKGKGKKSEDTAPAMGRRISEPKPGDPIHESEPSDWRGLPQEYKKENQRPSGSSPQIGTAAGGSDKNKEQEHALEKELGLLKQTDDSRDVSLAGSDDETTTTTDDEGSKVQIKKVHSEGLEGVKTNYANNGERAGKTDQSSDGSSGK</sequence>
<feature type="region of interest" description="Disordered" evidence="3">
    <location>
        <begin position="552"/>
        <end position="705"/>
    </location>
</feature>
<dbReference type="PROSITE" id="PS00383">
    <property type="entry name" value="TYR_PHOSPHATASE_1"/>
    <property type="match status" value="1"/>
</dbReference>
<dbReference type="GO" id="GO:0005886">
    <property type="term" value="C:plasma membrane"/>
    <property type="evidence" value="ECO:0007669"/>
    <property type="project" value="TreeGrafter"/>
</dbReference>
<comment type="caution">
    <text evidence="7">The sequence shown here is derived from an EMBL/GenBank/DDBJ whole genome shotgun (WGS) entry which is preliminary data.</text>
</comment>
<name>A0A9W4NDI7_PENNA</name>